<comment type="caution">
    <text evidence="2">The sequence shown here is derived from an EMBL/GenBank/DDBJ whole genome shotgun (WGS) entry which is preliminary data.</text>
</comment>
<sequence length="113" mass="12210">MLGLAAAILLPSVVAFAGSFSSTYWMTGGLFTRYFSVSSSATVTVKTYPTQGVNGQTMTIYLENANGNVEDSSWNYSYVNDSCTLDPTTSGNHRLYLRNFTGQVMSGSIVVSY</sequence>
<organism evidence="2 3">
    <name type="scientific">Ectobacillus antri</name>
    <dbReference type="NCBI Taxonomy" id="2486280"/>
    <lineage>
        <taxon>Bacteria</taxon>
        <taxon>Bacillati</taxon>
        <taxon>Bacillota</taxon>
        <taxon>Bacilli</taxon>
        <taxon>Bacillales</taxon>
        <taxon>Bacillaceae</taxon>
        <taxon>Ectobacillus</taxon>
    </lineage>
</organism>
<dbReference type="EMBL" id="JARULN010000028">
    <property type="protein sequence ID" value="MDG5755424.1"/>
    <property type="molecule type" value="Genomic_DNA"/>
</dbReference>
<gene>
    <name evidence="2" type="ORF">P6P90_16100</name>
</gene>
<keyword evidence="1" id="KW-0732">Signal</keyword>
<evidence type="ECO:0000313" key="3">
    <source>
        <dbReference type="Proteomes" id="UP001218246"/>
    </source>
</evidence>
<evidence type="ECO:0000256" key="1">
    <source>
        <dbReference type="SAM" id="SignalP"/>
    </source>
</evidence>
<name>A0ABT6H832_9BACI</name>
<evidence type="ECO:0000313" key="2">
    <source>
        <dbReference type="EMBL" id="MDG5755424.1"/>
    </source>
</evidence>
<dbReference type="RefSeq" id="WP_278018648.1">
    <property type="nucleotide sequence ID" value="NZ_JARRRY010000028.1"/>
</dbReference>
<feature type="signal peptide" evidence="1">
    <location>
        <begin position="1"/>
        <end position="17"/>
    </location>
</feature>
<dbReference type="Proteomes" id="UP001218246">
    <property type="component" value="Unassembled WGS sequence"/>
</dbReference>
<keyword evidence="3" id="KW-1185">Reference proteome</keyword>
<proteinExistence type="predicted"/>
<reference evidence="2 3" key="1">
    <citation type="submission" date="2023-04" db="EMBL/GenBank/DDBJ databases">
        <title>Ectobacillus antri isolated from activated sludge.</title>
        <authorList>
            <person name="Yan P."/>
            <person name="Liu X."/>
        </authorList>
    </citation>
    <scope>NUCLEOTIDE SEQUENCE [LARGE SCALE GENOMIC DNA]</scope>
    <source>
        <strain evidence="2 3">C18H</strain>
    </source>
</reference>
<protein>
    <submittedName>
        <fullName evidence="2">Uncharacterized protein</fullName>
    </submittedName>
</protein>
<feature type="chain" id="PRO_5046076273" evidence="1">
    <location>
        <begin position="18"/>
        <end position="113"/>
    </location>
</feature>
<accession>A0ABT6H832</accession>